<evidence type="ECO:0000313" key="15">
    <source>
        <dbReference type="Proteomes" id="UP000326711"/>
    </source>
</evidence>
<dbReference type="OrthoDB" id="9806127at2"/>
<dbReference type="EMBL" id="CP045032">
    <property type="protein sequence ID" value="QFQ01708.1"/>
    <property type="molecule type" value="Genomic_DNA"/>
</dbReference>
<keyword evidence="6" id="KW-0547">Nucleotide-binding</keyword>
<feature type="domain" description="ABC transporter" evidence="12">
    <location>
        <begin position="366"/>
        <end position="599"/>
    </location>
</feature>
<dbReference type="GO" id="GO:0005886">
    <property type="term" value="C:plasma membrane"/>
    <property type="evidence" value="ECO:0007669"/>
    <property type="project" value="UniProtKB-SubCell"/>
</dbReference>
<reference evidence="15" key="1">
    <citation type="submission" date="2019-10" db="EMBL/GenBank/DDBJ databases">
        <title>Complete genome sequence of Corynebacterium urogenitalis DSM 108747, isolated from the genital tract of a cow.</title>
        <authorList>
            <person name="Ruckert C."/>
            <person name="Ballas P."/>
            <person name="Wagener K."/>
            <person name="Drillich M."/>
            <person name="Kaempfer P."/>
            <person name="Busse H.-J."/>
            <person name="Ehling-Schulz M."/>
        </authorList>
    </citation>
    <scope>NUCLEOTIDE SEQUENCE [LARGE SCALE GENOMIC DNA]</scope>
    <source>
        <strain evidence="15">LMM 1652</strain>
    </source>
</reference>
<keyword evidence="4" id="KW-0997">Cell inner membrane</keyword>
<dbReference type="SMART" id="SM00382">
    <property type="entry name" value="AAA"/>
    <property type="match status" value="1"/>
</dbReference>
<sequence>MPKQARKQHDSAQQNVKQGDGGRFPLAAWAQVRREVGAQIASVPGAGRRSLLAVAALALGAWLTVQVPHQLGRIVDFVRESGPGEGSGLGALSAVLVAVAIGGAVFNAVGFYMLSTISERVIANLRETMVGTALGLPLHRVEEAGTGDLVSRSTDDVAEVSSAVTETLPILATSVFTIIATALALATVDPRMLVIVLVALPVYWVGARRYLRVAPGRYAAERAAMAERARRVLEAIRGHRTVRAFSMEKRMHYSIYSSSYSVVTLGMKARQSMFNLQVWIGVGEFITVGGAVFLGFHLVRADLVTVGAVTGAALMMIRLRGPIMQLMRVMDVVQSAYASLARIVGVTLDPPQPIPDAGAPAARGAVELQHVSFTYGEGQAAVSDVTFSIAPGETVALVGASGAGKTTVAALMMGLRVPHAGSVALDGVPVHSLSDAERATRLAMVSQDVHTFSGTLREDLTLAREGASDEELIHVLERVGADWFARLPHGLDTEVGAMGVTLDAMEAQQLALARVLLMDPAVVVMDEATAEAGSANAGKLEAAAEEVTAGRSALMVAHRLDQAAKADRVMVMESGRIVESGAHEDLVAQGGMYTQLWEAWSRGR</sequence>
<dbReference type="PROSITE" id="PS50893">
    <property type="entry name" value="ABC_TRANSPORTER_2"/>
    <property type="match status" value="1"/>
</dbReference>
<keyword evidence="7 14" id="KW-0067">ATP-binding</keyword>
<dbReference type="RefSeq" id="WP_151902176.1">
    <property type="nucleotide sequence ID" value="NZ_CP045032.1"/>
</dbReference>
<evidence type="ECO:0000256" key="10">
    <source>
        <dbReference type="SAM" id="MobiDB-lite"/>
    </source>
</evidence>
<dbReference type="FunFam" id="3.40.50.300:FF:001001">
    <property type="entry name" value="Multidrug ABC transporter ATP-binding protein"/>
    <property type="match status" value="1"/>
</dbReference>
<dbReference type="InterPro" id="IPR003439">
    <property type="entry name" value="ABC_transporter-like_ATP-bd"/>
</dbReference>
<keyword evidence="5 11" id="KW-0812">Transmembrane</keyword>
<feature type="region of interest" description="Disordered" evidence="10">
    <location>
        <begin position="1"/>
        <end position="22"/>
    </location>
</feature>
<feature type="transmembrane region" description="Helical" evidence="11">
    <location>
        <begin position="51"/>
        <end position="69"/>
    </location>
</feature>
<dbReference type="InterPro" id="IPR036640">
    <property type="entry name" value="ABC1_TM_sf"/>
</dbReference>
<dbReference type="PANTHER" id="PTHR43394">
    <property type="entry name" value="ATP-DEPENDENT PERMEASE MDL1, MITOCHONDRIAL"/>
    <property type="match status" value="1"/>
</dbReference>
<protein>
    <submittedName>
        <fullName evidence="14">Putative multidrug resistance ABC transporter ATP-binding/permease protein YheH</fullName>
        <ecNumber evidence="14">3.6.3.-</ecNumber>
    </submittedName>
</protein>
<dbReference type="PROSITE" id="PS50929">
    <property type="entry name" value="ABC_TM1F"/>
    <property type="match status" value="1"/>
</dbReference>
<evidence type="ECO:0000256" key="8">
    <source>
        <dbReference type="ARBA" id="ARBA00022989"/>
    </source>
</evidence>
<dbReference type="AlphaFoldDB" id="A0A5J6Z3S2"/>
<dbReference type="SUPFAM" id="SSF90123">
    <property type="entry name" value="ABC transporter transmembrane region"/>
    <property type="match status" value="1"/>
</dbReference>
<organism evidence="14 15">
    <name type="scientific">Corynebacterium urogenitale</name>
    <dbReference type="NCBI Taxonomy" id="2487892"/>
    <lineage>
        <taxon>Bacteria</taxon>
        <taxon>Bacillati</taxon>
        <taxon>Actinomycetota</taxon>
        <taxon>Actinomycetes</taxon>
        <taxon>Mycobacteriales</taxon>
        <taxon>Corynebacteriaceae</taxon>
        <taxon>Corynebacterium</taxon>
    </lineage>
</organism>
<keyword evidence="8 11" id="KW-1133">Transmembrane helix</keyword>
<dbReference type="InterPro" id="IPR039421">
    <property type="entry name" value="Type_1_exporter"/>
</dbReference>
<dbReference type="Pfam" id="PF00005">
    <property type="entry name" value="ABC_tran"/>
    <property type="match status" value="1"/>
</dbReference>
<dbReference type="Pfam" id="PF00664">
    <property type="entry name" value="ABC_membrane"/>
    <property type="match status" value="1"/>
</dbReference>
<gene>
    <name evidence="14" type="primary">yheH</name>
    <name evidence="14" type="ORF">CUROG_01540</name>
</gene>
<keyword evidence="14" id="KW-0378">Hydrolase</keyword>
<dbReference type="InterPro" id="IPR003593">
    <property type="entry name" value="AAA+_ATPase"/>
</dbReference>
<evidence type="ECO:0000259" key="12">
    <source>
        <dbReference type="PROSITE" id="PS50893"/>
    </source>
</evidence>
<dbReference type="PANTHER" id="PTHR43394:SF1">
    <property type="entry name" value="ATP-BINDING CASSETTE SUB-FAMILY B MEMBER 10, MITOCHONDRIAL"/>
    <property type="match status" value="1"/>
</dbReference>
<dbReference type="Proteomes" id="UP000326711">
    <property type="component" value="Chromosome"/>
</dbReference>
<feature type="transmembrane region" description="Helical" evidence="11">
    <location>
        <begin position="192"/>
        <end position="211"/>
    </location>
</feature>
<dbReference type="GO" id="GO:0015421">
    <property type="term" value="F:ABC-type oligopeptide transporter activity"/>
    <property type="evidence" value="ECO:0007669"/>
    <property type="project" value="TreeGrafter"/>
</dbReference>
<dbReference type="KEGG" id="cuo:CUROG_01540"/>
<dbReference type="GO" id="GO:0005524">
    <property type="term" value="F:ATP binding"/>
    <property type="evidence" value="ECO:0007669"/>
    <property type="project" value="UniProtKB-KW"/>
</dbReference>
<dbReference type="Gene3D" id="3.40.50.300">
    <property type="entry name" value="P-loop containing nucleotide triphosphate hydrolases"/>
    <property type="match status" value="1"/>
</dbReference>
<dbReference type="CDD" id="cd07346">
    <property type="entry name" value="ABC_6TM_exporters"/>
    <property type="match status" value="1"/>
</dbReference>
<proteinExistence type="predicted"/>
<feature type="transmembrane region" description="Helical" evidence="11">
    <location>
        <begin position="276"/>
        <end position="297"/>
    </location>
</feature>
<dbReference type="InterPro" id="IPR011527">
    <property type="entry name" value="ABC1_TM_dom"/>
</dbReference>
<evidence type="ECO:0000256" key="6">
    <source>
        <dbReference type="ARBA" id="ARBA00022741"/>
    </source>
</evidence>
<evidence type="ECO:0000259" key="13">
    <source>
        <dbReference type="PROSITE" id="PS50929"/>
    </source>
</evidence>
<evidence type="ECO:0000256" key="2">
    <source>
        <dbReference type="ARBA" id="ARBA00022448"/>
    </source>
</evidence>
<dbReference type="EC" id="3.6.3.-" evidence="14"/>
<dbReference type="InterPro" id="IPR027417">
    <property type="entry name" value="P-loop_NTPase"/>
</dbReference>
<evidence type="ECO:0000256" key="9">
    <source>
        <dbReference type="ARBA" id="ARBA00023136"/>
    </source>
</evidence>
<evidence type="ECO:0000256" key="11">
    <source>
        <dbReference type="SAM" id="Phobius"/>
    </source>
</evidence>
<evidence type="ECO:0000256" key="7">
    <source>
        <dbReference type="ARBA" id="ARBA00022840"/>
    </source>
</evidence>
<keyword evidence="2" id="KW-0813">Transport</keyword>
<keyword evidence="3" id="KW-1003">Cell membrane</keyword>
<name>A0A5J6Z3S2_9CORY</name>
<accession>A0A5J6Z3S2</accession>
<keyword evidence="15" id="KW-1185">Reference proteome</keyword>
<dbReference type="Gene3D" id="1.20.1560.10">
    <property type="entry name" value="ABC transporter type 1, transmembrane domain"/>
    <property type="match status" value="1"/>
</dbReference>
<dbReference type="GO" id="GO:0016887">
    <property type="term" value="F:ATP hydrolysis activity"/>
    <property type="evidence" value="ECO:0007669"/>
    <property type="project" value="InterPro"/>
</dbReference>
<dbReference type="SUPFAM" id="SSF52540">
    <property type="entry name" value="P-loop containing nucleoside triphosphate hydrolases"/>
    <property type="match status" value="1"/>
</dbReference>
<feature type="transmembrane region" description="Helical" evidence="11">
    <location>
        <begin position="168"/>
        <end position="186"/>
    </location>
</feature>
<evidence type="ECO:0000256" key="5">
    <source>
        <dbReference type="ARBA" id="ARBA00022692"/>
    </source>
</evidence>
<evidence type="ECO:0000256" key="1">
    <source>
        <dbReference type="ARBA" id="ARBA00004651"/>
    </source>
</evidence>
<keyword evidence="9 11" id="KW-0472">Membrane</keyword>
<evidence type="ECO:0000256" key="3">
    <source>
        <dbReference type="ARBA" id="ARBA00022475"/>
    </source>
</evidence>
<evidence type="ECO:0000256" key="4">
    <source>
        <dbReference type="ARBA" id="ARBA00022519"/>
    </source>
</evidence>
<feature type="domain" description="ABC transmembrane type-1" evidence="13">
    <location>
        <begin position="51"/>
        <end position="335"/>
    </location>
</feature>
<feature type="transmembrane region" description="Helical" evidence="11">
    <location>
        <begin position="303"/>
        <end position="321"/>
    </location>
</feature>
<comment type="subcellular location">
    <subcellularLocation>
        <location evidence="1">Cell membrane</location>
        <topology evidence="1">Multi-pass membrane protein</topology>
    </subcellularLocation>
</comment>
<feature type="transmembrane region" description="Helical" evidence="11">
    <location>
        <begin position="89"/>
        <end position="114"/>
    </location>
</feature>
<evidence type="ECO:0000313" key="14">
    <source>
        <dbReference type="EMBL" id="QFQ01708.1"/>
    </source>
</evidence>